<proteinExistence type="inferred from homology"/>
<dbReference type="GO" id="GO:0015935">
    <property type="term" value="C:small ribosomal subunit"/>
    <property type="evidence" value="ECO:0007669"/>
    <property type="project" value="TreeGrafter"/>
</dbReference>
<evidence type="ECO:0000256" key="6">
    <source>
        <dbReference type="RuleBase" id="RU003815"/>
    </source>
</evidence>
<dbReference type="GO" id="GO:0003735">
    <property type="term" value="F:structural constituent of ribosome"/>
    <property type="evidence" value="ECO:0007669"/>
    <property type="project" value="InterPro"/>
</dbReference>
<keyword evidence="2 5" id="KW-0689">Ribosomal protein</keyword>
<gene>
    <name evidence="5" type="primary">rpsI</name>
    <name evidence="7" type="ORF">A2765_00890</name>
</gene>
<dbReference type="Proteomes" id="UP000176377">
    <property type="component" value="Unassembled WGS sequence"/>
</dbReference>
<dbReference type="PROSITE" id="PS00360">
    <property type="entry name" value="RIBOSOMAL_S9"/>
    <property type="match status" value="1"/>
</dbReference>
<evidence type="ECO:0000256" key="1">
    <source>
        <dbReference type="ARBA" id="ARBA00005251"/>
    </source>
</evidence>
<name>A0A1F6DF60_9BACT</name>
<dbReference type="InterPro" id="IPR020568">
    <property type="entry name" value="Ribosomal_Su5_D2-typ_SF"/>
</dbReference>
<dbReference type="Gene3D" id="3.30.230.10">
    <property type="match status" value="1"/>
</dbReference>
<dbReference type="Pfam" id="PF00380">
    <property type="entry name" value="Ribosomal_S9"/>
    <property type="match status" value="1"/>
</dbReference>
<keyword evidence="3 5" id="KW-0687">Ribonucleoprotein</keyword>
<evidence type="ECO:0000313" key="7">
    <source>
        <dbReference type="EMBL" id="OGG60006.1"/>
    </source>
</evidence>
<dbReference type="HAMAP" id="MF_00532_B">
    <property type="entry name" value="Ribosomal_uS9_B"/>
    <property type="match status" value="1"/>
</dbReference>
<comment type="similarity">
    <text evidence="1 5 6">Belongs to the universal ribosomal protein uS9 family.</text>
</comment>
<evidence type="ECO:0000256" key="5">
    <source>
        <dbReference type="HAMAP-Rule" id="MF_00532"/>
    </source>
</evidence>
<dbReference type="InterPro" id="IPR023035">
    <property type="entry name" value="Ribosomal_uS9_bac/plastid"/>
</dbReference>
<dbReference type="PANTHER" id="PTHR21569:SF1">
    <property type="entry name" value="SMALL RIBOSOMAL SUBUNIT PROTEIN US9M"/>
    <property type="match status" value="1"/>
</dbReference>
<dbReference type="PANTHER" id="PTHR21569">
    <property type="entry name" value="RIBOSOMAL PROTEIN S9"/>
    <property type="match status" value="1"/>
</dbReference>
<dbReference type="GO" id="GO:0006412">
    <property type="term" value="P:translation"/>
    <property type="evidence" value="ECO:0007669"/>
    <property type="project" value="UniProtKB-UniRule"/>
</dbReference>
<accession>A0A1F6DF60</accession>
<organism evidence="7 8">
    <name type="scientific">Candidatus Kaiserbacteria bacterium RIFCSPHIGHO2_01_FULL_56_24</name>
    <dbReference type="NCBI Taxonomy" id="1798487"/>
    <lineage>
        <taxon>Bacteria</taxon>
        <taxon>Candidatus Kaiseribacteriota</taxon>
    </lineage>
</organism>
<dbReference type="InterPro" id="IPR014721">
    <property type="entry name" value="Ribsml_uS5_D2-typ_fold_subgr"/>
</dbReference>
<evidence type="ECO:0000256" key="2">
    <source>
        <dbReference type="ARBA" id="ARBA00022980"/>
    </source>
</evidence>
<protein>
    <recommendedName>
        <fullName evidence="4 5">Small ribosomal subunit protein uS9</fullName>
    </recommendedName>
</protein>
<dbReference type="SUPFAM" id="SSF54211">
    <property type="entry name" value="Ribosomal protein S5 domain 2-like"/>
    <property type="match status" value="1"/>
</dbReference>
<dbReference type="InterPro" id="IPR000754">
    <property type="entry name" value="Ribosomal_uS9"/>
</dbReference>
<dbReference type="GO" id="GO:0003723">
    <property type="term" value="F:RNA binding"/>
    <property type="evidence" value="ECO:0007669"/>
    <property type="project" value="TreeGrafter"/>
</dbReference>
<evidence type="ECO:0000256" key="4">
    <source>
        <dbReference type="ARBA" id="ARBA00035259"/>
    </source>
</evidence>
<dbReference type="InterPro" id="IPR020574">
    <property type="entry name" value="Ribosomal_uS9_CS"/>
</dbReference>
<comment type="caution">
    <text evidence="7">The sequence shown here is derived from an EMBL/GenBank/DDBJ whole genome shotgun (WGS) entry which is preliminary data.</text>
</comment>
<sequence length="130" mass="14382">MAEKKYIETVGRRKTASARVRITAAKTTSFTINDRTAEDYFPLAVMHQALNAPFKTVGGAFAVTVLVKGGGLKAQAEAIRHGISRALVEMDAALRKDLKVKGFLKRDPRAKERKKFGLVAARRAPQWSKR</sequence>
<dbReference type="GO" id="GO:0005737">
    <property type="term" value="C:cytoplasm"/>
    <property type="evidence" value="ECO:0007669"/>
    <property type="project" value="UniProtKB-ARBA"/>
</dbReference>
<evidence type="ECO:0000256" key="3">
    <source>
        <dbReference type="ARBA" id="ARBA00023274"/>
    </source>
</evidence>
<dbReference type="NCBIfam" id="NF001099">
    <property type="entry name" value="PRK00132.1"/>
    <property type="match status" value="1"/>
</dbReference>
<reference evidence="7 8" key="1">
    <citation type="journal article" date="2016" name="Nat. Commun.">
        <title>Thousands of microbial genomes shed light on interconnected biogeochemical processes in an aquifer system.</title>
        <authorList>
            <person name="Anantharaman K."/>
            <person name="Brown C.T."/>
            <person name="Hug L.A."/>
            <person name="Sharon I."/>
            <person name="Castelle C.J."/>
            <person name="Probst A.J."/>
            <person name="Thomas B.C."/>
            <person name="Singh A."/>
            <person name="Wilkins M.J."/>
            <person name="Karaoz U."/>
            <person name="Brodie E.L."/>
            <person name="Williams K.H."/>
            <person name="Hubbard S.S."/>
            <person name="Banfield J.F."/>
        </authorList>
    </citation>
    <scope>NUCLEOTIDE SEQUENCE [LARGE SCALE GENOMIC DNA]</scope>
</reference>
<dbReference type="AlphaFoldDB" id="A0A1F6DF60"/>
<evidence type="ECO:0000313" key="8">
    <source>
        <dbReference type="Proteomes" id="UP000176377"/>
    </source>
</evidence>
<dbReference type="EMBL" id="MFLA01000015">
    <property type="protein sequence ID" value="OGG60006.1"/>
    <property type="molecule type" value="Genomic_DNA"/>
</dbReference>